<dbReference type="EMBL" id="DS028096">
    <property type="protein sequence ID" value="KMP06950.1"/>
    <property type="molecule type" value="Genomic_DNA"/>
</dbReference>
<sequence length="112" mass="12236">MGVGVQEPESVASVHCCGGYVVVWTNGLAMGSKRGVDIWDGCRDWAPLWCCAISDQTESLREKSSVVWSKDDLRWPLRDVMSCVFESRILSSSTLISSSGEKMGLESRAGDC</sequence>
<proteinExistence type="predicted"/>
<dbReference type="AlphaFoldDB" id="A0A0J6YH48"/>
<evidence type="ECO:0000313" key="2">
    <source>
        <dbReference type="Proteomes" id="UP000054565"/>
    </source>
</evidence>
<gene>
    <name evidence="1" type="ORF">CIRG_06631</name>
</gene>
<dbReference type="Proteomes" id="UP000054565">
    <property type="component" value="Unassembled WGS sequence"/>
</dbReference>
<name>A0A0J6YH48_COCIT</name>
<organism evidence="1 2">
    <name type="scientific">Coccidioides immitis RMSCC 2394</name>
    <dbReference type="NCBI Taxonomy" id="404692"/>
    <lineage>
        <taxon>Eukaryota</taxon>
        <taxon>Fungi</taxon>
        <taxon>Dikarya</taxon>
        <taxon>Ascomycota</taxon>
        <taxon>Pezizomycotina</taxon>
        <taxon>Eurotiomycetes</taxon>
        <taxon>Eurotiomycetidae</taxon>
        <taxon>Onygenales</taxon>
        <taxon>Onygenaceae</taxon>
        <taxon>Coccidioides</taxon>
    </lineage>
</organism>
<accession>A0A0J6YH48</accession>
<protein>
    <submittedName>
        <fullName evidence="1">Uncharacterized protein</fullName>
    </submittedName>
</protein>
<reference evidence="2" key="1">
    <citation type="journal article" date="2010" name="Genome Res.">
        <title>Population genomic sequencing of Coccidioides fungi reveals recent hybridization and transposon control.</title>
        <authorList>
            <person name="Neafsey D.E."/>
            <person name="Barker B.M."/>
            <person name="Sharpton T.J."/>
            <person name="Stajich J.E."/>
            <person name="Park D.J."/>
            <person name="Whiston E."/>
            <person name="Hung C.-Y."/>
            <person name="McMahan C."/>
            <person name="White J."/>
            <person name="Sykes S."/>
            <person name="Heiman D."/>
            <person name="Young S."/>
            <person name="Zeng Q."/>
            <person name="Abouelleil A."/>
            <person name="Aftuck L."/>
            <person name="Bessette D."/>
            <person name="Brown A."/>
            <person name="FitzGerald M."/>
            <person name="Lui A."/>
            <person name="Macdonald J.P."/>
            <person name="Priest M."/>
            <person name="Orbach M.J."/>
            <person name="Galgiani J.N."/>
            <person name="Kirkland T.N."/>
            <person name="Cole G.T."/>
            <person name="Birren B.W."/>
            <person name="Henn M.R."/>
            <person name="Taylor J.W."/>
            <person name="Rounsley S.D."/>
        </authorList>
    </citation>
    <scope>NUCLEOTIDE SEQUENCE [LARGE SCALE GENOMIC DNA]</scope>
    <source>
        <strain evidence="2">RMSCC 2394</strain>
    </source>
</reference>
<evidence type="ECO:0000313" key="1">
    <source>
        <dbReference type="EMBL" id="KMP06950.1"/>
    </source>
</evidence>